<dbReference type="InterPro" id="IPR050953">
    <property type="entry name" value="N4_N6_ade-DNA_methylase"/>
</dbReference>
<evidence type="ECO:0000259" key="7">
    <source>
        <dbReference type="Pfam" id="PF22654"/>
    </source>
</evidence>
<dbReference type="NCBIfam" id="NF033451">
    <property type="entry name" value="BREX_2_MTaseX"/>
    <property type="match status" value="1"/>
</dbReference>
<reference evidence="8" key="1">
    <citation type="journal article" date="2014" name="Int. J. Syst. Evol. Microbiol.">
        <title>Complete genome sequence of Corynebacterium casei LMG S-19264T (=DSM 44701T), isolated from a smear-ripened cheese.</title>
        <authorList>
            <consortium name="US DOE Joint Genome Institute (JGI-PGF)"/>
            <person name="Walter F."/>
            <person name="Albersmeier A."/>
            <person name="Kalinowski J."/>
            <person name="Ruckert C."/>
        </authorList>
    </citation>
    <scope>NUCLEOTIDE SEQUENCE</scope>
    <source>
        <strain evidence="8">CGMCC 4.7398</strain>
    </source>
</reference>
<evidence type="ECO:0000256" key="2">
    <source>
        <dbReference type="ARBA" id="ARBA00022603"/>
    </source>
</evidence>
<dbReference type="InterPro" id="IPR054277">
    <property type="entry name" value="DUF7008"/>
</dbReference>
<evidence type="ECO:0000259" key="6">
    <source>
        <dbReference type="Pfam" id="PF07669"/>
    </source>
</evidence>
<dbReference type="Proteomes" id="UP000627369">
    <property type="component" value="Unassembled WGS sequence"/>
</dbReference>
<comment type="caution">
    <text evidence="8">The sequence shown here is derived from an EMBL/GenBank/DDBJ whole genome shotgun (WGS) entry which is preliminary data.</text>
</comment>
<evidence type="ECO:0000256" key="1">
    <source>
        <dbReference type="ARBA" id="ARBA00011900"/>
    </source>
</evidence>
<reference evidence="8" key="2">
    <citation type="submission" date="2020-09" db="EMBL/GenBank/DDBJ databases">
        <authorList>
            <person name="Sun Q."/>
            <person name="Zhou Y."/>
        </authorList>
    </citation>
    <scope>NUCLEOTIDE SEQUENCE</scope>
    <source>
        <strain evidence="8">CGMCC 4.7398</strain>
    </source>
</reference>
<dbReference type="InterPro" id="IPR011639">
    <property type="entry name" value="MethylTrfase_TaqI-like_dom"/>
</dbReference>
<evidence type="ECO:0000313" key="8">
    <source>
        <dbReference type="EMBL" id="GHH79140.1"/>
    </source>
</evidence>
<dbReference type="Pfam" id="PF22654">
    <property type="entry name" value="DUF7008"/>
    <property type="match status" value="1"/>
</dbReference>
<dbReference type="EMBL" id="BNAS01000009">
    <property type="protein sequence ID" value="GHH79140.1"/>
    <property type="molecule type" value="Genomic_DNA"/>
</dbReference>
<dbReference type="AlphaFoldDB" id="A0A919G8C7"/>
<dbReference type="PANTHER" id="PTHR33841:SF1">
    <property type="entry name" value="DNA METHYLTRANSFERASE A"/>
    <property type="match status" value="1"/>
</dbReference>
<dbReference type="InterPro" id="IPR002052">
    <property type="entry name" value="DNA_methylase_N6_adenine_CS"/>
</dbReference>
<comment type="catalytic activity">
    <reaction evidence="5">
        <text>a 2'-deoxyadenosine in DNA + S-adenosyl-L-methionine = an N(6)-methyl-2'-deoxyadenosine in DNA + S-adenosyl-L-homocysteine + H(+)</text>
        <dbReference type="Rhea" id="RHEA:15197"/>
        <dbReference type="Rhea" id="RHEA-COMP:12418"/>
        <dbReference type="Rhea" id="RHEA-COMP:12419"/>
        <dbReference type="ChEBI" id="CHEBI:15378"/>
        <dbReference type="ChEBI" id="CHEBI:57856"/>
        <dbReference type="ChEBI" id="CHEBI:59789"/>
        <dbReference type="ChEBI" id="CHEBI:90615"/>
        <dbReference type="ChEBI" id="CHEBI:90616"/>
        <dbReference type="EC" id="2.1.1.72"/>
    </reaction>
</comment>
<dbReference type="Gene3D" id="3.40.50.150">
    <property type="entry name" value="Vaccinia Virus protein VP39"/>
    <property type="match status" value="1"/>
</dbReference>
<keyword evidence="3" id="KW-0808">Transferase</keyword>
<dbReference type="PROSITE" id="PS00092">
    <property type="entry name" value="N6_MTASE"/>
    <property type="match status" value="1"/>
</dbReference>
<evidence type="ECO:0000256" key="3">
    <source>
        <dbReference type="ARBA" id="ARBA00022679"/>
    </source>
</evidence>
<organism evidence="8 9">
    <name type="scientific">Promicromonospora soli</name>
    <dbReference type="NCBI Taxonomy" id="2035533"/>
    <lineage>
        <taxon>Bacteria</taxon>
        <taxon>Bacillati</taxon>
        <taxon>Actinomycetota</taxon>
        <taxon>Actinomycetes</taxon>
        <taxon>Micrococcales</taxon>
        <taxon>Promicromonosporaceae</taxon>
        <taxon>Promicromonospora</taxon>
    </lineage>
</organism>
<dbReference type="GO" id="GO:0032259">
    <property type="term" value="P:methylation"/>
    <property type="evidence" value="ECO:0007669"/>
    <property type="project" value="UniProtKB-KW"/>
</dbReference>
<gene>
    <name evidence="8" type="ORF">GCM10017772_44150</name>
</gene>
<evidence type="ECO:0000256" key="5">
    <source>
        <dbReference type="ARBA" id="ARBA00047942"/>
    </source>
</evidence>
<proteinExistence type="predicted"/>
<keyword evidence="4" id="KW-0949">S-adenosyl-L-methionine</keyword>
<protein>
    <recommendedName>
        <fullName evidence="1">site-specific DNA-methyltransferase (adenine-specific)</fullName>
        <ecNumber evidence="1">2.1.1.72</ecNumber>
    </recommendedName>
</protein>
<sequence length="1222" mass="135907">MINSPALLKDLQGQLKRLQADLRERADDADNVWGKELRSEHSEAVRTDRTARSWVAWRDDEVDQAAVAWLIATTFVRFCEDNDLLAGATLNGTQVPVGWIAGPGDRTQRAQENLDAYFRANPLHNRRHWLQQSFTVLAAQPAGASLVDRRHNPVWSAEISPEAGSELIAFWRRTDDAGNLVHDFTDPDLGTRFLGDLYQDLSDHAKKTYALLQTPEFVEEFILDRTLTPALRETALEDLKLIDPTCGSGHFLLGAFGRIDAAWREQAPAMDAKERVRMVLNSIHGVDVNPFAVAIARFRLTVVGLLAMGEKSLVGVPALGFHLAIGDSLLGEQGRQGTADELLFGQLDMGDTLGSTVEPVDTPYRKHTEDLSEYSGILTPGQYHVVVGNPPYITVKDKALNAAYRAAYSTTSGKYALSVPFMELFFRLAMRGEQGQAAGHVGQITSNSFMKREFGKKVIEELFAGYHGDNPVDLTEVIDTSGAYIPGHGTPTVILVGRRRRPVTASVRAVLGVRGEPGQPVDPAKGLVWTEIVGHLGEAGYDGNYISVADLDRATLTKFPWSLSGGGAADVFEAMRTVQIGSLRERLAMEIGFASFPGNDEPFFLGLPWFKRFPDSRNLGRDLVVGEVVRDWDVRPDEYALAPYGPDYRPLPYESSKSWGRHLWRFRTTLGGTTGFGGQTRAESGEDWWTWYRWVRERYLTSLSITFAEVATHNHFVLDRGGKVFKQTAPVITLPESAPEERHLELLAVLNSSTACFWLKQVSHDKGSQSGTGGFMQDEWEVFYQFNSTKVSQFPLPATLPLERGRRLDALATELAMVSPGVVVQEWVDGVSTGSTTGSDSLAERLAAAAYSVGAIRGQMVREQEELDWEVYRLYGLIDEDLTAPTGDVPLLALGERAFEIALARHVADGSEETVWFERHGSQPLTELSVSWPGGYADVVQRRLDLIESDKTIRLLEKPEYKRRWARTPWAKQQDEAVRSAILDRLEGPELWQDAQGPVTRTVQDLADALRDDVVLRELVSVLSGHAEPNLATVLSGLVAEQAVPYLAAQRYKPSGLEKFRTWQQVWDLQRREDAGEKVTIPVPPKYSTPDFRKVEYWKARGKLDVPKERFVAYPDVRHDGDPTVLLGWAGWPHRDQALALAREILAQQSRGASDEAVVPLVAGLVELEPWVAQWHSEIEPAFGTSAAAVVSGTIDQHLARLEMTRDQVTAWTPEPVRRMKR</sequence>
<feature type="domain" description="DUF7008" evidence="7">
    <location>
        <begin position="860"/>
        <end position="1221"/>
    </location>
</feature>
<dbReference type="InterPro" id="IPR029063">
    <property type="entry name" value="SAM-dependent_MTases_sf"/>
</dbReference>
<keyword evidence="9" id="KW-1185">Reference proteome</keyword>
<dbReference type="EC" id="2.1.1.72" evidence="1"/>
<keyword evidence="2 8" id="KW-0489">Methyltransferase</keyword>
<dbReference type="GO" id="GO:0009007">
    <property type="term" value="F:site-specific DNA-methyltransferase (adenine-specific) activity"/>
    <property type="evidence" value="ECO:0007669"/>
    <property type="project" value="UniProtKB-EC"/>
</dbReference>
<dbReference type="GO" id="GO:0006304">
    <property type="term" value="P:DNA modification"/>
    <property type="evidence" value="ECO:0007669"/>
    <property type="project" value="InterPro"/>
</dbReference>
<feature type="domain" description="Type II methyltransferase M.TaqI-like" evidence="6">
    <location>
        <begin position="281"/>
        <end position="458"/>
    </location>
</feature>
<accession>A0A919G8C7</accession>
<dbReference type="RefSeq" id="WP_189671458.1">
    <property type="nucleotide sequence ID" value="NZ_BNAS01000009.1"/>
</dbReference>
<dbReference type="GO" id="GO:0003676">
    <property type="term" value="F:nucleic acid binding"/>
    <property type="evidence" value="ECO:0007669"/>
    <property type="project" value="InterPro"/>
</dbReference>
<dbReference type="SUPFAM" id="SSF53335">
    <property type="entry name" value="S-adenosyl-L-methionine-dependent methyltransferases"/>
    <property type="match status" value="1"/>
</dbReference>
<dbReference type="Pfam" id="PF07669">
    <property type="entry name" value="Eco57I"/>
    <property type="match status" value="1"/>
</dbReference>
<evidence type="ECO:0000256" key="4">
    <source>
        <dbReference type="ARBA" id="ARBA00022691"/>
    </source>
</evidence>
<evidence type="ECO:0000313" key="9">
    <source>
        <dbReference type="Proteomes" id="UP000627369"/>
    </source>
</evidence>
<dbReference type="PANTHER" id="PTHR33841">
    <property type="entry name" value="DNA METHYLTRANSFERASE YEEA-RELATED"/>
    <property type="match status" value="1"/>
</dbReference>
<dbReference type="PRINTS" id="PR00507">
    <property type="entry name" value="N12N6MTFRASE"/>
</dbReference>
<name>A0A919G8C7_9MICO</name>